<accession>A0A345KN28</accession>
<evidence type="ECO:0000313" key="2">
    <source>
        <dbReference type="Proteomes" id="UP000257231"/>
    </source>
</evidence>
<gene>
    <name evidence="1" type="primary">50</name>
    <name evidence="1" type="ORF">SEA_MARGARETKALI_50</name>
</gene>
<name>A0A345KN28_9CAUD</name>
<protein>
    <submittedName>
        <fullName evidence="1">Uncharacterized protein</fullName>
    </submittedName>
</protein>
<dbReference type="Proteomes" id="UP000257231">
    <property type="component" value="Segment"/>
</dbReference>
<sequence length="61" mass="6774">MTIRKEGIVNVSIHAGELEATGNSNEGVYQIRMGYTNHIHITPERAAQWINVLTPIAKEAE</sequence>
<dbReference type="RefSeq" id="YP_010649532.1">
    <property type="nucleotide sequence ID" value="NC_070769.1"/>
</dbReference>
<dbReference type="EMBL" id="MH450123">
    <property type="protein sequence ID" value="AXH44430.1"/>
    <property type="molecule type" value="Genomic_DNA"/>
</dbReference>
<dbReference type="KEGG" id="vg:77925080"/>
<keyword evidence="2" id="KW-1185">Reference proteome</keyword>
<dbReference type="GeneID" id="77925080"/>
<evidence type="ECO:0000313" key="1">
    <source>
        <dbReference type="EMBL" id="AXH44430.1"/>
    </source>
</evidence>
<proteinExistence type="predicted"/>
<reference evidence="2" key="1">
    <citation type="submission" date="2018-06" db="EMBL/GenBank/DDBJ databases">
        <authorList>
            <person name="Zhirakovskaya E."/>
        </authorList>
    </citation>
    <scope>NUCLEOTIDE SEQUENCE [LARGE SCALE GENOMIC DNA]</scope>
</reference>
<organism evidence="1 2">
    <name type="scientific">Arthrobacter phage MargaretKali</name>
    <dbReference type="NCBI Taxonomy" id="2250414"/>
    <lineage>
        <taxon>Viruses</taxon>
        <taxon>Duplodnaviria</taxon>
        <taxon>Heunggongvirae</taxon>
        <taxon>Uroviricota</taxon>
        <taxon>Caudoviricetes</taxon>
        <taxon>Kumottavirus</taxon>
        <taxon>Kumottavirus margaretkali</taxon>
    </lineage>
</organism>